<dbReference type="InterPro" id="IPR027385">
    <property type="entry name" value="Beta-barrel_OMP"/>
</dbReference>
<comment type="subcellular location">
    <subcellularLocation>
        <location evidence="1">Cell outer membrane</location>
    </subcellularLocation>
</comment>
<evidence type="ECO:0000256" key="5">
    <source>
        <dbReference type="ARBA" id="ARBA00038306"/>
    </source>
</evidence>
<dbReference type="InterPro" id="IPR051692">
    <property type="entry name" value="OMP-like"/>
</dbReference>
<dbReference type="Proteomes" id="UP000295238">
    <property type="component" value="Unassembled WGS sequence"/>
</dbReference>
<evidence type="ECO:0000256" key="1">
    <source>
        <dbReference type="ARBA" id="ARBA00004442"/>
    </source>
</evidence>
<dbReference type="PANTHER" id="PTHR34001:SF3">
    <property type="entry name" value="BLL7405 PROTEIN"/>
    <property type="match status" value="1"/>
</dbReference>
<gene>
    <name evidence="8" type="ORF">E2F50_03450</name>
</gene>
<dbReference type="EMBL" id="SMTL01000001">
    <property type="protein sequence ID" value="TDK39194.1"/>
    <property type="molecule type" value="Genomic_DNA"/>
</dbReference>
<dbReference type="RefSeq" id="WP_133314643.1">
    <property type="nucleotide sequence ID" value="NZ_SMTL01000001.1"/>
</dbReference>
<sequence length="208" mass="21445">MNVKLSALAMVAGLFTTPVLAADLTSYSEPPVSNDSVTTSTSWDGAYVGVHGGMASSKINPFSGGKGLAVGGQAGYNADVGGAIVGGEVEASYLGDARVKVDGGSLKERHRLAAKVKAGMPLDQTLIYGTAGLAMTNFRDNGRVSGPDGWKPGFLVGAGVEQQLTSNISARVEYNYVATNGVRSFAGGVDSKKDVHDHTIKAGLNYKF</sequence>
<dbReference type="OrthoDB" id="9815357at2"/>
<dbReference type="InterPro" id="IPR011250">
    <property type="entry name" value="OMP/PagP_B-barrel"/>
</dbReference>
<feature type="domain" description="Outer membrane protein beta-barrel" evidence="7">
    <location>
        <begin position="39"/>
        <end position="208"/>
    </location>
</feature>
<evidence type="ECO:0000313" key="9">
    <source>
        <dbReference type="Proteomes" id="UP000295238"/>
    </source>
</evidence>
<evidence type="ECO:0000313" key="8">
    <source>
        <dbReference type="EMBL" id="TDK39194.1"/>
    </source>
</evidence>
<evidence type="ECO:0000259" key="7">
    <source>
        <dbReference type="Pfam" id="PF13505"/>
    </source>
</evidence>
<comment type="similarity">
    <text evidence="5">Belongs to the Omp25/RopB family.</text>
</comment>
<keyword evidence="9" id="KW-1185">Reference proteome</keyword>
<dbReference type="AlphaFoldDB" id="A0A4R5UN81"/>
<organism evidence="8 9">
    <name type="scientific">Rhizobium deserti</name>
    <dbReference type="NCBI Taxonomy" id="2547961"/>
    <lineage>
        <taxon>Bacteria</taxon>
        <taxon>Pseudomonadati</taxon>
        <taxon>Pseudomonadota</taxon>
        <taxon>Alphaproteobacteria</taxon>
        <taxon>Hyphomicrobiales</taxon>
        <taxon>Rhizobiaceae</taxon>
        <taxon>Rhizobium/Agrobacterium group</taxon>
        <taxon>Rhizobium</taxon>
    </lineage>
</organism>
<evidence type="ECO:0000256" key="4">
    <source>
        <dbReference type="ARBA" id="ARBA00023237"/>
    </source>
</evidence>
<reference evidence="8 9" key="1">
    <citation type="submission" date="2019-03" db="EMBL/GenBank/DDBJ databases">
        <title>Rhizobium sp. nov., an bacterium isolated from biocrust in Mu Us Desert.</title>
        <authorList>
            <person name="Lixiong L."/>
        </authorList>
    </citation>
    <scope>NUCLEOTIDE SEQUENCE [LARGE SCALE GENOMIC DNA]</scope>
    <source>
        <strain evidence="8 9">SPY-1</strain>
    </source>
</reference>
<dbReference type="PANTHER" id="PTHR34001">
    <property type="entry name" value="BLL7405 PROTEIN"/>
    <property type="match status" value="1"/>
</dbReference>
<evidence type="ECO:0000256" key="2">
    <source>
        <dbReference type="ARBA" id="ARBA00022729"/>
    </source>
</evidence>
<accession>A0A4R5UN81</accession>
<dbReference type="SUPFAM" id="SSF56925">
    <property type="entry name" value="OMPA-like"/>
    <property type="match status" value="1"/>
</dbReference>
<keyword evidence="4" id="KW-0998">Cell outer membrane</keyword>
<dbReference type="Pfam" id="PF13505">
    <property type="entry name" value="OMP_b-brl"/>
    <property type="match status" value="1"/>
</dbReference>
<keyword evidence="3" id="KW-0472">Membrane</keyword>
<dbReference type="Gene3D" id="2.40.160.20">
    <property type="match status" value="1"/>
</dbReference>
<feature type="signal peptide" evidence="6">
    <location>
        <begin position="1"/>
        <end position="21"/>
    </location>
</feature>
<evidence type="ECO:0000256" key="3">
    <source>
        <dbReference type="ARBA" id="ARBA00023136"/>
    </source>
</evidence>
<comment type="caution">
    <text evidence="8">The sequence shown here is derived from an EMBL/GenBank/DDBJ whole genome shotgun (WGS) entry which is preliminary data.</text>
</comment>
<protein>
    <submittedName>
        <fullName evidence="8">Porin family protein</fullName>
    </submittedName>
</protein>
<evidence type="ECO:0000256" key="6">
    <source>
        <dbReference type="SAM" id="SignalP"/>
    </source>
</evidence>
<name>A0A4R5UN81_9HYPH</name>
<dbReference type="GO" id="GO:0009279">
    <property type="term" value="C:cell outer membrane"/>
    <property type="evidence" value="ECO:0007669"/>
    <property type="project" value="UniProtKB-SubCell"/>
</dbReference>
<keyword evidence="2 6" id="KW-0732">Signal</keyword>
<proteinExistence type="inferred from homology"/>
<feature type="chain" id="PRO_5020954979" evidence="6">
    <location>
        <begin position="22"/>
        <end position="208"/>
    </location>
</feature>